<feature type="compositionally biased region" description="Low complexity" evidence="2">
    <location>
        <begin position="87"/>
        <end position="112"/>
    </location>
</feature>
<feature type="region of interest" description="Disordered" evidence="2">
    <location>
        <begin position="411"/>
        <end position="430"/>
    </location>
</feature>
<keyword evidence="4" id="KW-1185">Reference proteome</keyword>
<evidence type="ECO:0000256" key="1">
    <source>
        <dbReference type="SAM" id="Coils"/>
    </source>
</evidence>
<feature type="region of interest" description="Disordered" evidence="2">
    <location>
        <begin position="62"/>
        <end position="120"/>
    </location>
</feature>
<reference evidence="3 4" key="1">
    <citation type="submission" date="2024-04" db="EMBL/GenBank/DDBJ databases">
        <authorList>
            <person name="Fracassetti M."/>
        </authorList>
    </citation>
    <scope>NUCLEOTIDE SEQUENCE [LARGE SCALE GENOMIC DNA]</scope>
</reference>
<feature type="coiled-coil region" evidence="1">
    <location>
        <begin position="512"/>
        <end position="581"/>
    </location>
</feature>
<dbReference type="EMBL" id="OZ034814">
    <property type="protein sequence ID" value="CAL1361468.1"/>
    <property type="molecule type" value="Genomic_DNA"/>
</dbReference>
<evidence type="ECO:0000313" key="3">
    <source>
        <dbReference type="EMBL" id="CAL1361468.1"/>
    </source>
</evidence>
<dbReference type="PANTHER" id="PTHR47820:SF3">
    <property type="entry name" value="OS07G0499800 PROTEIN"/>
    <property type="match status" value="1"/>
</dbReference>
<feature type="compositionally biased region" description="Acidic residues" evidence="2">
    <location>
        <begin position="754"/>
        <end position="782"/>
    </location>
</feature>
<feature type="compositionally biased region" description="Basic and acidic residues" evidence="2">
    <location>
        <begin position="742"/>
        <end position="753"/>
    </location>
</feature>
<organism evidence="3 4">
    <name type="scientific">Linum trigynum</name>
    <dbReference type="NCBI Taxonomy" id="586398"/>
    <lineage>
        <taxon>Eukaryota</taxon>
        <taxon>Viridiplantae</taxon>
        <taxon>Streptophyta</taxon>
        <taxon>Embryophyta</taxon>
        <taxon>Tracheophyta</taxon>
        <taxon>Spermatophyta</taxon>
        <taxon>Magnoliopsida</taxon>
        <taxon>eudicotyledons</taxon>
        <taxon>Gunneridae</taxon>
        <taxon>Pentapetalae</taxon>
        <taxon>rosids</taxon>
        <taxon>fabids</taxon>
        <taxon>Malpighiales</taxon>
        <taxon>Linaceae</taxon>
        <taxon>Linum</taxon>
    </lineage>
</organism>
<dbReference type="PANTHER" id="PTHR47820">
    <property type="entry name" value="BNAC05G24000D PROTEIN"/>
    <property type="match status" value="1"/>
</dbReference>
<evidence type="ECO:0000313" key="4">
    <source>
        <dbReference type="Proteomes" id="UP001497516"/>
    </source>
</evidence>
<dbReference type="AlphaFoldDB" id="A0AAV2CY54"/>
<feature type="region of interest" description="Disordered" evidence="2">
    <location>
        <begin position="287"/>
        <end position="311"/>
    </location>
</feature>
<feature type="region of interest" description="Disordered" evidence="2">
    <location>
        <begin position="736"/>
        <end position="792"/>
    </location>
</feature>
<dbReference type="Proteomes" id="UP001497516">
    <property type="component" value="Chromosome 10"/>
</dbReference>
<gene>
    <name evidence="3" type="ORF">LTRI10_LOCUS8842</name>
</gene>
<proteinExistence type="predicted"/>
<accession>A0AAV2CY54</accession>
<feature type="compositionally biased region" description="Basic and acidic residues" evidence="2">
    <location>
        <begin position="19"/>
        <end position="30"/>
    </location>
</feature>
<protein>
    <submittedName>
        <fullName evidence="3">Uncharacterized protein</fullName>
    </submittedName>
</protein>
<sequence length="925" mass="106659">MASSQVERVASSSPFGCVLRDRNRPDRCNREASNANSSRAATIQKNLKVLVRDHLHNCISVSPDENSLSQQNSDNLGSVTIPSNSRNSPSKNEIGNNNNSSSSCSSSTRMSSRQARNLDRWAAKQAEQMVSTIERQNQEAELWVVASSNPCSSSNSKEPENRVISSQNSIAESECSSKSQIGASSLVQIWEARLNQPKSNHQMSQHSRTSSVSSLDNLNLIEEPSRHSDVFDSVSNNDLLADWDSTAQSTTSTINRRHSDAGLDKEKVRIADIIRRLTCDVHDHHHDPGNGNNCDTPRRTSTSSEPSFEHRGGWPLIVNSPRIRGRQAFHDLLLHIEQDRHKELGSLAERQAVSKFCYRGRIQSLLKLRFLRRDVGVQTRPVPVPPTCKPPQHSSSIMQLRERLKAFLEQEKSGRKEAIAPKKSSRPEKHCRQVDNFLTQHQSISEGQSQEKAPHTDLMSTFVSVEHLEKQEKKPSESLEHSELPVEESIFQESKPLLENHDTEHEAILVTRNQVEEKRNKIEGQLKEEENKFSLEKKELKQNNELDDIPILDNIAIHSSIDAWQERNLECEMELESMKNTSIQQTEDLHHIPIRQDNTVQSSVEAWKERNLEFAMEEDQEVEASDDEEEEEYFEEAPYDWFSDIAKPRSYWEDMRRSWYDEMLSSGCGNRDIKELLERKTVSSFLSSEFRERIDRLMLSRARIQANQEQQRSEADENQEKMAQLALSYFHREVNEEDDDVFQEKQSDRVENTEEREEVDEEAEEEESENEEDEEEEEEYMDQEEHQQESLTSRQFVEANDLFDQSSQSLFSPSPFRSWNYGERQEMEEYDRFSNAASQLHNQPFRSSSQDRRRCSCSTSHALIEVDVVNELRGNMEQIRSEMTDLRKLVQSCMEMQMNFMSLVKHEIKPDEVGTGMNSTNFQQE</sequence>
<feature type="region of interest" description="Disordered" evidence="2">
    <location>
        <begin position="1"/>
        <end position="40"/>
    </location>
</feature>
<feature type="compositionally biased region" description="Polar residues" evidence="2">
    <location>
        <begin position="62"/>
        <end position="86"/>
    </location>
</feature>
<name>A0AAV2CY54_9ROSI</name>
<keyword evidence="1" id="KW-0175">Coiled coil</keyword>
<feature type="compositionally biased region" description="Polar residues" evidence="2">
    <location>
        <begin position="1"/>
        <end position="14"/>
    </location>
</feature>
<feature type="compositionally biased region" description="Low complexity" evidence="2">
    <location>
        <begin position="31"/>
        <end position="40"/>
    </location>
</feature>
<evidence type="ECO:0000256" key="2">
    <source>
        <dbReference type="SAM" id="MobiDB-lite"/>
    </source>
</evidence>